<accession>A0AAP0R5K9</accession>
<keyword evidence="3" id="KW-1185">Reference proteome</keyword>
<feature type="compositionally biased region" description="Polar residues" evidence="1">
    <location>
        <begin position="298"/>
        <end position="314"/>
    </location>
</feature>
<sequence>MNKDSVKDHRPILQHHVTRLLEAAGWVIERRKRNCRRNTESVYRSPEGRPIREFPRAWRLCGQILFADKYDLVRENDGRQWTNISQFCSDLSNTLIDIEKDLDRPVTATALAHQWNLLDPFVTVVFIDRKIGVLRKGNVVEATGSLLIDKDNKSDDVLALTADSSGSELAQRCVSTRLCDSSMTTESALTVLQGNYHTHEEQLGKESILKLGQTQKGEVKSLKGVLIYMADKEGRCLIDGVNGVESSKGISGNNMSNLDLSSIPVSGSDSTCIQSGSCLYDVPVTSRNVDTMLGGSETVSTHQDSNTSSLSCDKQSSEHNVETPMRVVEDVSINSCEEKNELLEGQFTDKVGNHLQGFLLDHPSCRNDCLAESHNSEKTYVQLDLRENRAFELCRPSLVNKTNSVHMDYASRGNLDLSFRQKWTNFT</sequence>
<protein>
    <submittedName>
        <fullName evidence="2">Uncharacterized protein</fullName>
    </submittedName>
</protein>
<dbReference type="Proteomes" id="UP001415857">
    <property type="component" value="Unassembled WGS sequence"/>
</dbReference>
<evidence type="ECO:0000256" key="1">
    <source>
        <dbReference type="SAM" id="MobiDB-lite"/>
    </source>
</evidence>
<evidence type="ECO:0000313" key="2">
    <source>
        <dbReference type="EMBL" id="KAK9269790.1"/>
    </source>
</evidence>
<dbReference type="EMBL" id="JBBPBK010000015">
    <property type="protein sequence ID" value="KAK9269790.1"/>
    <property type="molecule type" value="Genomic_DNA"/>
</dbReference>
<reference evidence="2 3" key="1">
    <citation type="journal article" date="2024" name="Plant J.">
        <title>Genome sequences and population genomics reveal climatic adaptation and genomic divergence between two closely related sweetgum species.</title>
        <authorList>
            <person name="Xu W.Q."/>
            <person name="Ren C.Q."/>
            <person name="Zhang X.Y."/>
            <person name="Comes H.P."/>
            <person name="Liu X.H."/>
            <person name="Li Y.G."/>
            <person name="Kettle C.J."/>
            <person name="Jalonen R."/>
            <person name="Gaisberger H."/>
            <person name="Ma Y.Z."/>
            <person name="Qiu Y.X."/>
        </authorList>
    </citation>
    <scope>NUCLEOTIDE SEQUENCE [LARGE SCALE GENOMIC DNA]</scope>
    <source>
        <strain evidence="2">Hangzhou</strain>
    </source>
</reference>
<evidence type="ECO:0000313" key="3">
    <source>
        <dbReference type="Proteomes" id="UP001415857"/>
    </source>
</evidence>
<dbReference type="AlphaFoldDB" id="A0AAP0R5K9"/>
<feature type="region of interest" description="Disordered" evidence="1">
    <location>
        <begin position="298"/>
        <end position="321"/>
    </location>
</feature>
<comment type="caution">
    <text evidence="2">The sequence shown here is derived from an EMBL/GenBank/DDBJ whole genome shotgun (WGS) entry which is preliminary data.</text>
</comment>
<gene>
    <name evidence="2" type="ORF">L1049_001568</name>
</gene>
<organism evidence="2 3">
    <name type="scientific">Liquidambar formosana</name>
    <name type="common">Formosan gum</name>
    <dbReference type="NCBI Taxonomy" id="63359"/>
    <lineage>
        <taxon>Eukaryota</taxon>
        <taxon>Viridiplantae</taxon>
        <taxon>Streptophyta</taxon>
        <taxon>Embryophyta</taxon>
        <taxon>Tracheophyta</taxon>
        <taxon>Spermatophyta</taxon>
        <taxon>Magnoliopsida</taxon>
        <taxon>eudicotyledons</taxon>
        <taxon>Gunneridae</taxon>
        <taxon>Pentapetalae</taxon>
        <taxon>Saxifragales</taxon>
        <taxon>Altingiaceae</taxon>
        <taxon>Liquidambar</taxon>
    </lineage>
</organism>
<name>A0AAP0R5K9_LIQFO</name>
<proteinExistence type="predicted"/>